<comment type="subcellular location">
    <subcellularLocation>
        <location evidence="1">Cell inner membrane</location>
        <topology evidence="1">Multi-pass membrane protein</topology>
    </subcellularLocation>
</comment>
<keyword evidence="4" id="KW-0997">Cell inner membrane</keyword>
<evidence type="ECO:0000256" key="3">
    <source>
        <dbReference type="ARBA" id="ARBA00022475"/>
    </source>
</evidence>
<sequence length="405" mass="44428">MPIFKYVAKDFSGKKVSGEVEAVDSKSVVETLRRENFVTLGITKRGEEKFLNTSAAMPKMGGGVNIGEVVNFTRQLSTMLSAGLPLTDALVILQKQTKNANFGRILSEVVADVEGGSSLSAAMAKHPKAFDIIYIKLIEAGETGGVLDKVLLKLAQSLEKDREFKSKTRGAFIYPFIVVLVMILVVGLMMVFVIPKLTALYEEIGTELPLPTKILIAMSDFTRNFWWLLIIGTVVFVYAFKTYSKTPIGSQQVSRLVLSLPVWGKIRKTLVLAEFSRTLGLLIGTGIPIITALKVVRDILTSKAYKDGVDEAIRHVERGTPLYQPIAANSAFPPLMSQMMRVGEETGKMDEVLGRLALFFEGESEHQIQNLTTALEPIILVILGLGVGTLVLSIILPIYNLTSQF</sequence>
<keyword evidence="7 8" id="KW-0472">Membrane</keyword>
<dbReference type="FunFam" id="1.20.81.30:FF:000001">
    <property type="entry name" value="Type II secretion system protein F"/>
    <property type="match status" value="2"/>
</dbReference>
<dbReference type="InterPro" id="IPR042094">
    <property type="entry name" value="T2SS_GspF_sf"/>
</dbReference>
<dbReference type="GO" id="GO:0015628">
    <property type="term" value="P:protein secretion by the type II secretion system"/>
    <property type="evidence" value="ECO:0007669"/>
    <property type="project" value="TreeGrafter"/>
</dbReference>
<dbReference type="PANTHER" id="PTHR30012">
    <property type="entry name" value="GENERAL SECRETION PATHWAY PROTEIN"/>
    <property type="match status" value="1"/>
</dbReference>
<comment type="caution">
    <text evidence="10">The sequence shown here is derived from an EMBL/GenBank/DDBJ whole genome shotgun (WGS) entry which is preliminary data.</text>
</comment>
<dbReference type="InterPro" id="IPR018076">
    <property type="entry name" value="T2SS_GspF_dom"/>
</dbReference>
<keyword evidence="3" id="KW-1003">Cell membrane</keyword>
<gene>
    <name evidence="10" type="ORF">A3D04_01995</name>
</gene>
<dbReference type="AlphaFoldDB" id="A0A1F5GAT7"/>
<evidence type="ECO:0000256" key="5">
    <source>
        <dbReference type="ARBA" id="ARBA00022692"/>
    </source>
</evidence>
<feature type="domain" description="Type II secretion system protein GspF" evidence="9">
    <location>
        <begin position="72"/>
        <end position="195"/>
    </location>
</feature>
<evidence type="ECO:0000259" key="9">
    <source>
        <dbReference type="Pfam" id="PF00482"/>
    </source>
</evidence>
<feature type="transmembrane region" description="Helical" evidence="8">
    <location>
        <begin position="378"/>
        <end position="399"/>
    </location>
</feature>
<evidence type="ECO:0000256" key="6">
    <source>
        <dbReference type="ARBA" id="ARBA00022989"/>
    </source>
</evidence>
<evidence type="ECO:0000313" key="10">
    <source>
        <dbReference type="EMBL" id="OGD88947.1"/>
    </source>
</evidence>
<dbReference type="GO" id="GO:0005886">
    <property type="term" value="C:plasma membrane"/>
    <property type="evidence" value="ECO:0007669"/>
    <property type="project" value="UniProtKB-SubCell"/>
</dbReference>
<proteinExistence type="inferred from homology"/>
<feature type="domain" description="Type II secretion system protein GspF" evidence="9">
    <location>
        <begin position="275"/>
        <end position="397"/>
    </location>
</feature>
<organism evidence="10 11">
    <name type="scientific">Candidatus Curtissbacteria bacterium RIFCSPHIGHO2_02_FULL_40_16b</name>
    <dbReference type="NCBI Taxonomy" id="1797714"/>
    <lineage>
        <taxon>Bacteria</taxon>
        <taxon>Candidatus Curtissiibacteriota</taxon>
    </lineage>
</organism>
<dbReference type="STRING" id="1797714.A3D04_01995"/>
<dbReference type="PRINTS" id="PR00812">
    <property type="entry name" value="BCTERIALGSPF"/>
</dbReference>
<keyword evidence="5 8" id="KW-0812">Transmembrane</keyword>
<evidence type="ECO:0000256" key="1">
    <source>
        <dbReference type="ARBA" id="ARBA00004429"/>
    </source>
</evidence>
<protein>
    <recommendedName>
        <fullName evidence="9">Type II secretion system protein GspF domain-containing protein</fullName>
    </recommendedName>
</protein>
<evidence type="ECO:0000256" key="8">
    <source>
        <dbReference type="SAM" id="Phobius"/>
    </source>
</evidence>
<dbReference type="EMBL" id="MFBD01000016">
    <property type="protein sequence ID" value="OGD88947.1"/>
    <property type="molecule type" value="Genomic_DNA"/>
</dbReference>
<keyword evidence="6 8" id="KW-1133">Transmembrane helix</keyword>
<feature type="transmembrane region" description="Helical" evidence="8">
    <location>
        <begin position="172"/>
        <end position="194"/>
    </location>
</feature>
<dbReference type="Proteomes" id="UP000177369">
    <property type="component" value="Unassembled WGS sequence"/>
</dbReference>
<dbReference type="InterPro" id="IPR003004">
    <property type="entry name" value="GspF/PilC"/>
</dbReference>
<dbReference type="PANTHER" id="PTHR30012:SF0">
    <property type="entry name" value="TYPE II SECRETION SYSTEM PROTEIN F-RELATED"/>
    <property type="match status" value="1"/>
</dbReference>
<reference evidence="10 11" key="1">
    <citation type="journal article" date="2016" name="Nat. Commun.">
        <title>Thousands of microbial genomes shed light on interconnected biogeochemical processes in an aquifer system.</title>
        <authorList>
            <person name="Anantharaman K."/>
            <person name="Brown C.T."/>
            <person name="Hug L.A."/>
            <person name="Sharon I."/>
            <person name="Castelle C.J."/>
            <person name="Probst A.J."/>
            <person name="Thomas B.C."/>
            <person name="Singh A."/>
            <person name="Wilkins M.J."/>
            <person name="Karaoz U."/>
            <person name="Brodie E.L."/>
            <person name="Williams K.H."/>
            <person name="Hubbard S.S."/>
            <person name="Banfield J.F."/>
        </authorList>
    </citation>
    <scope>NUCLEOTIDE SEQUENCE [LARGE SCALE GENOMIC DNA]</scope>
</reference>
<comment type="similarity">
    <text evidence="2">Belongs to the GSP F family.</text>
</comment>
<dbReference type="Pfam" id="PF00482">
    <property type="entry name" value="T2SSF"/>
    <property type="match status" value="2"/>
</dbReference>
<evidence type="ECO:0000256" key="7">
    <source>
        <dbReference type="ARBA" id="ARBA00023136"/>
    </source>
</evidence>
<evidence type="ECO:0000256" key="4">
    <source>
        <dbReference type="ARBA" id="ARBA00022519"/>
    </source>
</evidence>
<evidence type="ECO:0000256" key="2">
    <source>
        <dbReference type="ARBA" id="ARBA00005745"/>
    </source>
</evidence>
<accession>A0A1F5GAT7</accession>
<name>A0A1F5GAT7_9BACT</name>
<feature type="transmembrane region" description="Helical" evidence="8">
    <location>
        <begin position="225"/>
        <end position="243"/>
    </location>
</feature>
<dbReference type="Gene3D" id="1.20.81.30">
    <property type="entry name" value="Type II secretion system (T2SS), domain F"/>
    <property type="match status" value="2"/>
</dbReference>
<evidence type="ECO:0000313" key="11">
    <source>
        <dbReference type="Proteomes" id="UP000177369"/>
    </source>
</evidence>